<accession>A0ABS9GR77</accession>
<organism evidence="3 4">
    <name type="scientific">Pseudomonas salomonii</name>
    <dbReference type="NCBI Taxonomy" id="191391"/>
    <lineage>
        <taxon>Bacteria</taxon>
        <taxon>Pseudomonadati</taxon>
        <taxon>Pseudomonadota</taxon>
        <taxon>Gammaproteobacteria</taxon>
        <taxon>Pseudomonadales</taxon>
        <taxon>Pseudomonadaceae</taxon>
        <taxon>Pseudomonas</taxon>
    </lineage>
</organism>
<dbReference type="Gene3D" id="3.40.50.720">
    <property type="entry name" value="NAD(P)-binding Rossmann-like Domain"/>
    <property type="match status" value="1"/>
</dbReference>
<comment type="similarity">
    <text evidence="1">Belongs to the aspartate-semialdehyde dehydrogenase family.</text>
</comment>
<dbReference type="SMART" id="SM00859">
    <property type="entry name" value="Semialdhyde_dh"/>
    <property type="match status" value="1"/>
</dbReference>
<sequence length="86" mass="9524">MKRVGLIGWRGMVGSVLMQRMLEEQDFDLIEPVFFTTSNVGGQGPSVGKDIAPLKDAYSIEELKTLDVILTCQGGDYTSEVFPKLR</sequence>
<dbReference type="Pfam" id="PF01118">
    <property type="entry name" value="Semialdhyde_dh"/>
    <property type="match status" value="1"/>
</dbReference>
<dbReference type="EMBL" id="WKAT01000089">
    <property type="protein sequence ID" value="MCF5548213.1"/>
    <property type="molecule type" value="Genomic_DNA"/>
</dbReference>
<dbReference type="InterPro" id="IPR036291">
    <property type="entry name" value="NAD(P)-bd_dom_sf"/>
</dbReference>
<keyword evidence="3" id="KW-0560">Oxidoreductase</keyword>
<evidence type="ECO:0000256" key="1">
    <source>
        <dbReference type="ARBA" id="ARBA00010584"/>
    </source>
</evidence>
<feature type="non-terminal residue" evidence="3">
    <location>
        <position position="86"/>
    </location>
</feature>
<dbReference type="SUPFAM" id="SSF51735">
    <property type="entry name" value="NAD(P)-binding Rossmann-fold domains"/>
    <property type="match status" value="1"/>
</dbReference>
<evidence type="ECO:0000313" key="3">
    <source>
        <dbReference type="EMBL" id="MCF5548213.1"/>
    </source>
</evidence>
<dbReference type="GO" id="GO:0004073">
    <property type="term" value="F:aspartate-semialdehyde dehydrogenase activity"/>
    <property type="evidence" value="ECO:0007669"/>
    <property type="project" value="UniProtKB-EC"/>
</dbReference>
<proteinExistence type="inferred from homology"/>
<dbReference type="Proteomes" id="UP000814158">
    <property type="component" value="Unassembled WGS sequence"/>
</dbReference>
<gene>
    <name evidence="3" type="ORF">GIV68_26065</name>
</gene>
<feature type="domain" description="Semialdehyde dehydrogenase NAD-binding" evidence="2">
    <location>
        <begin position="3"/>
        <end position="86"/>
    </location>
</feature>
<evidence type="ECO:0000313" key="4">
    <source>
        <dbReference type="Proteomes" id="UP000814158"/>
    </source>
</evidence>
<dbReference type="PANTHER" id="PTHR46278">
    <property type="entry name" value="DEHYDROGENASE, PUTATIVE-RELATED"/>
    <property type="match status" value="1"/>
</dbReference>
<reference evidence="3 4" key="1">
    <citation type="submission" date="2019-11" db="EMBL/GenBank/DDBJ databases">
        <title>Epiphytic Pseudomonas syringae from cherry orchards.</title>
        <authorList>
            <person name="Hulin M.T."/>
        </authorList>
    </citation>
    <scope>NUCLEOTIDE SEQUENCE [LARGE SCALE GENOMIC DNA]</scope>
    <source>
        <strain evidence="3 4">PA-3-2A</strain>
    </source>
</reference>
<dbReference type="EC" id="1.2.1.11" evidence="3"/>
<dbReference type="InterPro" id="IPR000534">
    <property type="entry name" value="Semialdehyde_DH_NAD-bd"/>
</dbReference>
<keyword evidence="4" id="KW-1185">Reference proteome</keyword>
<evidence type="ECO:0000259" key="2">
    <source>
        <dbReference type="SMART" id="SM00859"/>
    </source>
</evidence>
<name>A0ABS9GR77_9PSED</name>
<dbReference type="PANTHER" id="PTHR46278:SF4">
    <property type="entry name" value="ASPARTATE-SEMIALDEHYDE DEHYDROGENASE"/>
    <property type="match status" value="1"/>
</dbReference>
<protein>
    <submittedName>
        <fullName evidence="3">Aspartate-semialdehyde dehydrogenase</fullName>
        <ecNumber evidence="3">1.2.1.11</ecNumber>
    </submittedName>
</protein>
<comment type="caution">
    <text evidence="3">The sequence shown here is derived from an EMBL/GenBank/DDBJ whole genome shotgun (WGS) entry which is preliminary data.</text>
</comment>